<organism evidence="3 4">
    <name type="scientific">Thraustotheca clavata</name>
    <dbReference type="NCBI Taxonomy" id="74557"/>
    <lineage>
        <taxon>Eukaryota</taxon>
        <taxon>Sar</taxon>
        <taxon>Stramenopiles</taxon>
        <taxon>Oomycota</taxon>
        <taxon>Saprolegniomycetes</taxon>
        <taxon>Saprolegniales</taxon>
        <taxon>Achlyaceae</taxon>
        <taxon>Thraustotheca</taxon>
    </lineage>
</organism>
<accession>A0A1W0A892</accession>
<dbReference type="InterPro" id="IPR011990">
    <property type="entry name" value="TPR-like_helical_dom_sf"/>
</dbReference>
<keyword evidence="4" id="KW-1185">Reference proteome</keyword>
<dbReference type="PANTHER" id="PTHR47447">
    <property type="entry name" value="OS03G0856100 PROTEIN"/>
    <property type="match status" value="1"/>
</dbReference>
<dbReference type="PANTHER" id="PTHR47447:SF17">
    <property type="entry name" value="OS12G0638900 PROTEIN"/>
    <property type="match status" value="1"/>
</dbReference>
<feature type="compositionally biased region" description="Acidic residues" evidence="2">
    <location>
        <begin position="258"/>
        <end position="289"/>
    </location>
</feature>
<proteinExistence type="predicted"/>
<dbReference type="Pfam" id="PF01535">
    <property type="entry name" value="PPR"/>
    <property type="match status" value="1"/>
</dbReference>
<dbReference type="Gene3D" id="1.25.40.10">
    <property type="entry name" value="Tetratricopeptide repeat domain"/>
    <property type="match status" value="1"/>
</dbReference>
<evidence type="ECO:0000256" key="1">
    <source>
        <dbReference type="ARBA" id="ARBA00022737"/>
    </source>
</evidence>
<evidence type="ECO:0000313" key="3">
    <source>
        <dbReference type="EMBL" id="OQS06514.1"/>
    </source>
</evidence>
<dbReference type="InterPro" id="IPR002885">
    <property type="entry name" value="PPR_rpt"/>
</dbReference>
<evidence type="ECO:0000313" key="4">
    <source>
        <dbReference type="Proteomes" id="UP000243217"/>
    </source>
</evidence>
<gene>
    <name evidence="3" type="ORF">THRCLA_01437</name>
</gene>
<reference evidence="3 4" key="1">
    <citation type="journal article" date="2014" name="Genome Biol. Evol.">
        <title>The secreted proteins of Achlya hypogyna and Thraustotheca clavata identify the ancestral oomycete secretome and reveal gene acquisitions by horizontal gene transfer.</title>
        <authorList>
            <person name="Misner I."/>
            <person name="Blouin N."/>
            <person name="Leonard G."/>
            <person name="Richards T.A."/>
            <person name="Lane C.E."/>
        </authorList>
    </citation>
    <scope>NUCLEOTIDE SEQUENCE [LARGE SCALE GENOMIC DNA]</scope>
    <source>
        <strain evidence="3 4">ATCC 34112</strain>
    </source>
</reference>
<dbReference type="AlphaFoldDB" id="A0A1W0A892"/>
<evidence type="ECO:0000256" key="2">
    <source>
        <dbReference type="SAM" id="MobiDB-lite"/>
    </source>
</evidence>
<dbReference type="STRING" id="74557.A0A1W0A892"/>
<dbReference type="Proteomes" id="UP000243217">
    <property type="component" value="Unassembled WGS sequence"/>
</dbReference>
<dbReference type="EMBL" id="JNBS01000336">
    <property type="protein sequence ID" value="OQS06514.1"/>
    <property type="molecule type" value="Genomic_DNA"/>
</dbReference>
<evidence type="ECO:0008006" key="5">
    <source>
        <dbReference type="Google" id="ProtNLM"/>
    </source>
</evidence>
<protein>
    <recommendedName>
        <fullName evidence="5">Pentacotripeptide-repeat region of PRORP domain-containing protein</fullName>
    </recommendedName>
</protein>
<name>A0A1W0A892_9STRA</name>
<keyword evidence="1" id="KW-0677">Repeat</keyword>
<comment type="caution">
    <text evidence="3">The sequence shown here is derived from an EMBL/GenBank/DDBJ whole genome shotgun (WGS) entry which is preliminary data.</text>
</comment>
<feature type="region of interest" description="Disordered" evidence="2">
    <location>
        <begin position="257"/>
        <end position="289"/>
    </location>
</feature>
<dbReference type="OrthoDB" id="185373at2759"/>
<sequence length="289" mass="32652">MFLSRASVLRRLAAGRRCVRLFSPSVVLFPVHDSMLASFQHHLEKREPREALQMFQQLTTPPSTELAQRLAILLAKKASLEETKAALTVMKSVYMNPHLKPDDYTKLAFIYVVDACYRHHMLKEALEVTEEAHNIGLRLDLPAYNNLIEALVEADQVEEAELILQDIAGGEVISPEEITYAPIIEAYILQREFSQAMELVNQARANGVCFSKDGYSAMMMITAEVDDQSDALEQFITYLDECMAEDNVEMYEEFATLELDDDGDDVDDDGSTEGDEDDDDDDDDNDHQT</sequence>